<dbReference type="EMBL" id="JAJNEC010000005">
    <property type="protein sequence ID" value="MCD2423302.1"/>
    <property type="molecule type" value="Genomic_DNA"/>
</dbReference>
<feature type="transmembrane region" description="Helical" evidence="1">
    <location>
        <begin position="109"/>
        <end position="126"/>
    </location>
</feature>
<name>A0ABS8PSL1_9BACT</name>
<comment type="caution">
    <text evidence="2">The sequence shown here is derived from an EMBL/GenBank/DDBJ whole genome shotgun (WGS) entry which is preliminary data.</text>
</comment>
<evidence type="ECO:0000313" key="2">
    <source>
        <dbReference type="EMBL" id="MCD2423302.1"/>
    </source>
</evidence>
<organism evidence="2 3">
    <name type="scientific">Niabella pedocola</name>
    <dbReference type="NCBI Taxonomy" id="1752077"/>
    <lineage>
        <taxon>Bacteria</taxon>
        <taxon>Pseudomonadati</taxon>
        <taxon>Bacteroidota</taxon>
        <taxon>Chitinophagia</taxon>
        <taxon>Chitinophagales</taxon>
        <taxon>Chitinophagaceae</taxon>
        <taxon>Niabella</taxon>
    </lineage>
</organism>
<sequence length="137" mass="15156">MKKIFSYAGYGFVCISALSLAWVAAMAWYNPQAVMDLVHVTLNNTDALSSIRGVYGGVGFSVIAVLIYTMRRNLPLALLFLSLFWLLYALSRLVTIWADGSLGSFGSNWLTIETTFGMIALVLYLGNRKRSQKTVTT</sequence>
<dbReference type="RefSeq" id="WP_231004566.1">
    <property type="nucleotide sequence ID" value="NZ_JAJNEC010000005.1"/>
</dbReference>
<gene>
    <name evidence="2" type="ORF">LQ567_11065</name>
</gene>
<evidence type="ECO:0000313" key="3">
    <source>
        <dbReference type="Proteomes" id="UP001199816"/>
    </source>
</evidence>
<feature type="transmembrane region" description="Helical" evidence="1">
    <location>
        <begin position="7"/>
        <end position="29"/>
    </location>
</feature>
<keyword evidence="1" id="KW-0472">Membrane</keyword>
<keyword evidence="1" id="KW-0812">Transmembrane</keyword>
<dbReference type="Pfam" id="PF14248">
    <property type="entry name" value="DUF4345"/>
    <property type="match status" value="1"/>
</dbReference>
<dbReference type="InterPro" id="IPR025597">
    <property type="entry name" value="DUF4345"/>
</dbReference>
<accession>A0ABS8PSL1</accession>
<keyword evidence="1" id="KW-1133">Transmembrane helix</keyword>
<evidence type="ECO:0000256" key="1">
    <source>
        <dbReference type="SAM" id="Phobius"/>
    </source>
</evidence>
<feature type="transmembrane region" description="Helical" evidence="1">
    <location>
        <begin position="76"/>
        <end position="97"/>
    </location>
</feature>
<dbReference type="Proteomes" id="UP001199816">
    <property type="component" value="Unassembled WGS sequence"/>
</dbReference>
<keyword evidence="3" id="KW-1185">Reference proteome</keyword>
<reference evidence="2 3" key="1">
    <citation type="submission" date="2021-11" db="EMBL/GenBank/DDBJ databases">
        <title>Genomic of Niabella pedocola.</title>
        <authorList>
            <person name="Wu T."/>
        </authorList>
    </citation>
    <scope>NUCLEOTIDE SEQUENCE [LARGE SCALE GENOMIC DNA]</scope>
    <source>
        <strain evidence="2 3">JCM 31011</strain>
    </source>
</reference>
<feature type="transmembrane region" description="Helical" evidence="1">
    <location>
        <begin position="49"/>
        <end position="69"/>
    </location>
</feature>
<proteinExistence type="predicted"/>
<protein>
    <submittedName>
        <fullName evidence="2">DUF4345 domain-containing protein</fullName>
    </submittedName>
</protein>